<dbReference type="GO" id="GO:0003700">
    <property type="term" value="F:DNA-binding transcription factor activity"/>
    <property type="evidence" value="ECO:0007669"/>
    <property type="project" value="InterPro"/>
</dbReference>
<evidence type="ECO:0000256" key="2">
    <source>
        <dbReference type="ARBA" id="ARBA00023163"/>
    </source>
</evidence>
<evidence type="ECO:0000259" key="3">
    <source>
        <dbReference type="PROSITE" id="PS01124"/>
    </source>
</evidence>
<protein>
    <submittedName>
        <fullName evidence="4">AraC family transcriptional regulator</fullName>
    </submittedName>
</protein>
<dbReference type="AlphaFoldDB" id="A0A4R1K915"/>
<name>A0A4R1K915_9BACT</name>
<dbReference type="PROSITE" id="PS01124">
    <property type="entry name" value="HTH_ARAC_FAMILY_2"/>
    <property type="match status" value="1"/>
</dbReference>
<dbReference type="PANTHER" id="PTHR43436:SF1">
    <property type="entry name" value="TRANSCRIPTIONAL REGULATORY PROTEIN"/>
    <property type="match status" value="1"/>
</dbReference>
<organism evidence="4 5">
    <name type="scientific">Seleniivibrio woodruffii</name>
    <dbReference type="NCBI Taxonomy" id="1078050"/>
    <lineage>
        <taxon>Bacteria</taxon>
        <taxon>Pseudomonadati</taxon>
        <taxon>Deferribacterota</taxon>
        <taxon>Deferribacteres</taxon>
        <taxon>Deferribacterales</taxon>
        <taxon>Geovibrionaceae</taxon>
        <taxon>Seleniivibrio</taxon>
    </lineage>
</organism>
<gene>
    <name evidence="4" type="ORF">C8D98_1375</name>
</gene>
<feature type="domain" description="HTH araC/xylS-type" evidence="3">
    <location>
        <begin position="193"/>
        <end position="291"/>
    </location>
</feature>
<evidence type="ECO:0000256" key="1">
    <source>
        <dbReference type="ARBA" id="ARBA00023015"/>
    </source>
</evidence>
<dbReference type="SUPFAM" id="SSF46689">
    <property type="entry name" value="Homeodomain-like"/>
    <property type="match status" value="2"/>
</dbReference>
<dbReference type="OrthoDB" id="9802263at2"/>
<keyword evidence="5" id="KW-1185">Reference proteome</keyword>
<keyword evidence="1" id="KW-0805">Transcription regulation</keyword>
<sequence length="298" mass="32823">MKTDALKQISHIIDKYSDKEGVANTAIDCLHFYKVTTAGVRTASVYTPCVCFIVQGSKEMTLENEVYKYSELNYLAVSVELPATGCVVTAKPEKPYMCVQVDIDPIQISDIISKSGIEIVPETATDRGVFVGEMDEGITDSVLRLVKLLDSPQDAQFLAPLVTAELFYRLLTSPNGRRIAKLAVAGGNMQKIAEVIKNLKTNLSKSFSVEELAQMANMSQSTFHHHFKEVTAMSPLQFQKKLRLTEARRIMIAETADAASTAYRVGYESPSQFSREYSRMFGAPPAADAARMRAGLTA</sequence>
<evidence type="ECO:0000313" key="5">
    <source>
        <dbReference type="Proteomes" id="UP000294614"/>
    </source>
</evidence>
<keyword evidence="2" id="KW-0804">Transcription</keyword>
<dbReference type="Proteomes" id="UP000294614">
    <property type="component" value="Unassembled WGS sequence"/>
</dbReference>
<dbReference type="EMBL" id="SMGG01000004">
    <property type="protein sequence ID" value="TCK60500.1"/>
    <property type="molecule type" value="Genomic_DNA"/>
</dbReference>
<dbReference type="Pfam" id="PF06719">
    <property type="entry name" value="AraC_N"/>
    <property type="match status" value="1"/>
</dbReference>
<dbReference type="RefSeq" id="WP_132873253.1">
    <property type="nucleotide sequence ID" value="NZ_SMGG01000004.1"/>
</dbReference>
<evidence type="ECO:0000313" key="4">
    <source>
        <dbReference type="EMBL" id="TCK60500.1"/>
    </source>
</evidence>
<dbReference type="InterPro" id="IPR009057">
    <property type="entry name" value="Homeodomain-like_sf"/>
</dbReference>
<dbReference type="Gene3D" id="1.10.10.60">
    <property type="entry name" value="Homeodomain-like"/>
    <property type="match status" value="1"/>
</dbReference>
<dbReference type="SMART" id="SM00342">
    <property type="entry name" value="HTH_ARAC"/>
    <property type="match status" value="1"/>
</dbReference>
<reference evidence="4 5" key="1">
    <citation type="submission" date="2019-03" db="EMBL/GenBank/DDBJ databases">
        <title>Genomic Encyclopedia of Type Strains, Phase IV (KMG-IV): sequencing the most valuable type-strain genomes for metagenomic binning, comparative biology and taxonomic classification.</title>
        <authorList>
            <person name="Goeker M."/>
        </authorList>
    </citation>
    <scope>NUCLEOTIDE SEQUENCE [LARGE SCALE GENOMIC DNA]</scope>
    <source>
        <strain evidence="4 5">DSM 24984</strain>
    </source>
</reference>
<dbReference type="InterPro" id="IPR018060">
    <property type="entry name" value="HTH_AraC"/>
</dbReference>
<accession>A0A4R1K915</accession>
<proteinExistence type="predicted"/>
<dbReference type="InterPro" id="IPR009594">
    <property type="entry name" value="Tscrpt_reg_HTH_AraC_N"/>
</dbReference>
<dbReference type="PANTHER" id="PTHR43436">
    <property type="entry name" value="ARAC-FAMILY TRANSCRIPTIONAL REGULATOR"/>
    <property type="match status" value="1"/>
</dbReference>
<dbReference type="GO" id="GO:0043565">
    <property type="term" value="F:sequence-specific DNA binding"/>
    <property type="evidence" value="ECO:0007669"/>
    <property type="project" value="InterPro"/>
</dbReference>
<dbReference type="Pfam" id="PF12833">
    <property type="entry name" value="HTH_18"/>
    <property type="match status" value="1"/>
</dbReference>
<comment type="caution">
    <text evidence="4">The sequence shown here is derived from an EMBL/GenBank/DDBJ whole genome shotgun (WGS) entry which is preliminary data.</text>
</comment>